<keyword evidence="1" id="KW-0285">Flavoprotein</keyword>
<evidence type="ECO:0000313" key="8">
    <source>
        <dbReference type="EMBL" id="CAB4852193.1"/>
    </source>
</evidence>
<accession>A0A6J7RUU2</accession>
<evidence type="ECO:0000256" key="4">
    <source>
        <dbReference type="ARBA" id="ARBA00023027"/>
    </source>
</evidence>
<dbReference type="EMBL" id="CAFBPU010000020">
    <property type="protein sequence ID" value="CAB5032168.1"/>
    <property type="molecule type" value="Genomic_DNA"/>
</dbReference>
<dbReference type="SUPFAM" id="SSF52218">
    <property type="entry name" value="Flavoproteins"/>
    <property type="match status" value="1"/>
</dbReference>
<keyword evidence="4" id="KW-0520">NAD</keyword>
<dbReference type="PANTHER" id="PTHR43741">
    <property type="entry name" value="FMN-DEPENDENT NADH-AZOREDUCTASE 1"/>
    <property type="match status" value="1"/>
</dbReference>
<evidence type="ECO:0000256" key="5">
    <source>
        <dbReference type="ARBA" id="ARBA00024061"/>
    </source>
</evidence>
<sequence>MTLFRLDSSIRLEGSISRAVADTSEAAWRAEHPTGEVIRRDLGVAPLPSDAWATAAFAGWTPVDQQTAAQRDAVALSAQLGDELLAADSYLFGVPLYNWGISQHMKTWIDLVIADPRFGAGSETPLAGRSGLLVIARGGAYGEGTPKFGWDHSTAYLTRVIGEVWGLDLRIVEAELTLADIVPAMSDLKPLAAEFLATAHAAAATHGRTFGEQAAAMASV</sequence>
<dbReference type="InterPro" id="IPR029039">
    <property type="entry name" value="Flavoprotein-like_sf"/>
</dbReference>
<dbReference type="EC" id="1.7.1.17" evidence="5"/>
<comment type="catalytic activity">
    <reaction evidence="6">
        <text>N,N-dimethyl-1,4-phenylenediamine + anthranilate + 2 NAD(+) = 2-(4-dimethylaminophenyl)diazenylbenzoate + 2 NADH + 2 H(+)</text>
        <dbReference type="Rhea" id="RHEA:55872"/>
        <dbReference type="ChEBI" id="CHEBI:15378"/>
        <dbReference type="ChEBI" id="CHEBI:15783"/>
        <dbReference type="ChEBI" id="CHEBI:16567"/>
        <dbReference type="ChEBI" id="CHEBI:57540"/>
        <dbReference type="ChEBI" id="CHEBI:57945"/>
        <dbReference type="ChEBI" id="CHEBI:71579"/>
        <dbReference type="EC" id="1.7.1.17"/>
    </reaction>
    <physiologicalReaction direction="right-to-left" evidence="6">
        <dbReference type="Rhea" id="RHEA:55874"/>
    </physiologicalReaction>
</comment>
<evidence type="ECO:0000256" key="3">
    <source>
        <dbReference type="ARBA" id="ARBA00023002"/>
    </source>
</evidence>
<dbReference type="AlphaFoldDB" id="A0A6J7RUU2"/>
<evidence type="ECO:0000313" key="9">
    <source>
        <dbReference type="EMBL" id="CAB4929659.1"/>
    </source>
</evidence>
<gene>
    <name evidence="8" type="ORF">UFOPK3268_01545</name>
    <name evidence="9" type="ORF">UFOPK3752_00345</name>
    <name evidence="10" type="ORF">UFOPK4150_01104</name>
</gene>
<proteinExistence type="inferred from homology"/>
<dbReference type="PANTHER" id="PTHR43741:SF4">
    <property type="entry name" value="FMN-DEPENDENT NADH:QUINONE OXIDOREDUCTASE"/>
    <property type="match status" value="1"/>
</dbReference>
<feature type="domain" description="Flavodoxin-like fold" evidence="7">
    <location>
        <begin position="1"/>
        <end position="167"/>
    </location>
</feature>
<dbReference type="InterPro" id="IPR023048">
    <property type="entry name" value="NADH:quinone_OxRdtase_FMN_depd"/>
</dbReference>
<dbReference type="Pfam" id="PF02525">
    <property type="entry name" value="Flavodoxin_2"/>
    <property type="match status" value="1"/>
</dbReference>
<dbReference type="GO" id="GO:0016655">
    <property type="term" value="F:oxidoreductase activity, acting on NAD(P)H, quinone or similar compound as acceptor"/>
    <property type="evidence" value="ECO:0007669"/>
    <property type="project" value="InterPro"/>
</dbReference>
<keyword evidence="3" id="KW-0560">Oxidoreductase</keyword>
<evidence type="ECO:0000256" key="1">
    <source>
        <dbReference type="ARBA" id="ARBA00022630"/>
    </source>
</evidence>
<dbReference type="HAMAP" id="MF_01216">
    <property type="entry name" value="Azoreductase_type1"/>
    <property type="match status" value="1"/>
</dbReference>
<keyword evidence="2" id="KW-0288">FMN</keyword>
<dbReference type="InterPro" id="IPR003680">
    <property type="entry name" value="Flavodoxin_fold"/>
</dbReference>
<protein>
    <recommendedName>
        <fullName evidence="5">FMN-dependent NADH-azoreductase</fullName>
        <ecNumber evidence="5">1.7.1.17</ecNumber>
    </recommendedName>
</protein>
<dbReference type="EMBL" id="CAFBND010000009">
    <property type="protein sequence ID" value="CAB4929659.1"/>
    <property type="molecule type" value="Genomic_DNA"/>
</dbReference>
<dbReference type="Gene3D" id="3.40.50.360">
    <property type="match status" value="1"/>
</dbReference>
<dbReference type="InterPro" id="IPR050104">
    <property type="entry name" value="FMN-dep_NADH:Q_OxRdtase_AzoR1"/>
</dbReference>
<dbReference type="EMBL" id="CAFBIZ010000239">
    <property type="protein sequence ID" value="CAB4852193.1"/>
    <property type="molecule type" value="Genomic_DNA"/>
</dbReference>
<evidence type="ECO:0000313" key="10">
    <source>
        <dbReference type="EMBL" id="CAB5032168.1"/>
    </source>
</evidence>
<name>A0A6J7RUU2_9ZZZZ</name>
<organism evidence="10">
    <name type="scientific">freshwater metagenome</name>
    <dbReference type="NCBI Taxonomy" id="449393"/>
    <lineage>
        <taxon>unclassified sequences</taxon>
        <taxon>metagenomes</taxon>
        <taxon>ecological metagenomes</taxon>
    </lineage>
</organism>
<evidence type="ECO:0000256" key="2">
    <source>
        <dbReference type="ARBA" id="ARBA00022643"/>
    </source>
</evidence>
<dbReference type="GO" id="GO:0010181">
    <property type="term" value="F:FMN binding"/>
    <property type="evidence" value="ECO:0007669"/>
    <property type="project" value="InterPro"/>
</dbReference>
<evidence type="ECO:0000256" key="6">
    <source>
        <dbReference type="ARBA" id="ARBA00048542"/>
    </source>
</evidence>
<evidence type="ECO:0000259" key="7">
    <source>
        <dbReference type="Pfam" id="PF02525"/>
    </source>
</evidence>
<reference evidence="10" key="1">
    <citation type="submission" date="2020-05" db="EMBL/GenBank/DDBJ databases">
        <authorList>
            <person name="Chiriac C."/>
            <person name="Salcher M."/>
            <person name="Ghai R."/>
            <person name="Kavagutti S V."/>
        </authorList>
    </citation>
    <scope>NUCLEOTIDE SEQUENCE</scope>
</reference>